<evidence type="ECO:0000313" key="2">
    <source>
        <dbReference type="Proteomes" id="UP000677082"/>
    </source>
</evidence>
<dbReference type="AlphaFoldDB" id="A0A919TFP3"/>
<keyword evidence="2" id="KW-1185">Reference proteome</keyword>
<dbReference type="InterPro" id="IPR022085">
    <property type="entry name" value="OpdG"/>
</dbReference>
<organism evidence="1 2">
    <name type="scientific">Paractinoplanes toevensis</name>
    <dbReference type="NCBI Taxonomy" id="571911"/>
    <lineage>
        <taxon>Bacteria</taxon>
        <taxon>Bacillati</taxon>
        <taxon>Actinomycetota</taxon>
        <taxon>Actinomycetes</taxon>
        <taxon>Micromonosporales</taxon>
        <taxon>Micromonosporaceae</taxon>
        <taxon>Paractinoplanes</taxon>
    </lineage>
</organism>
<evidence type="ECO:0000313" key="1">
    <source>
        <dbReference type="EMBL" id="GIM93161.1"/>
    </source>
</evidence>
<gene>
    <name evidence="1" type="ORF">Ato02nite_049540</name>
</gene>
<reference evidence="1 2" key="1">
    <citation type="submission" date="2021-03" db="EMBL/GenBank/DDBJ databases">
        <title>Whole genome shotgun sequence of Actinoplanes toevensis NBRC 105298.</title>
        <authorList>
            <person name="Komaki H."/>
            <person name="Tamura T."/>
        </authorList>
    </citation>
    <scope>NUCLEOTIDE SEQUENCE [LARGE SCALE GENOMIC DNA]</scope>
    <source>
        <strain evidence="1 2">NBRC 105298</strain>
    </source>
</reference>
<comment type="caution">
    <text evidence="1">The sequence shown here is derived from an EMBL/GenBank/DDBJ whole genome shotgun (WGS) entry which is preliminary data.</text>
</comment>
<sequence length="104" mass="11459">MTAARTHDARLLGRWTISAGLETFDGPAENLDAAIEWFRHAGEQLAGATIHGRTYAARLGELAMQAGVGFGVPRWAFWRSRLETLSGEGFKQVKRYDKRIAAGL</sequence>
<dbReference type="EMBL" id="BOQN01000064">
    <property type="protein sequence ID" value="GIM93161.1"/>
    <property type="molecule type" value="Genomic_DNA"/>
</dbReference>
<protein>
    <submittedName>
        <fullName evidence="1">Uncharacterized protein</fullName>
    </submittedName>
</protein>
<proteinExistence type="predicted"/>
<dbReference type="Proteomes" id="UP000677082">
    <property type="component" value="Unassembled WGS sequence"/>
</dbReference>
<dbReference type="Pfam" id="PF12311">
    <property type="entry name" value="DUF3632"/>
    <property type="match status" value="1"/>
</dbReference>
<accession>A0A919TFP3</accession>
<dbReference type="RefSeq" id="WP_213008996.1">
    <property type="nucleotide sequence ID" value="NZ_BOQN01000064.1"/>
</dbReference>
<name>A0A919TFP3_9ACTN</name>